<proteinExistence type="predicted"/>
<organism evidence="1 2">
    <name type="scientific">Thiobaca trueperi</name>
    <dbReference type="NCBI Taxonomy" id="127458"/>
    <lineage>
        <taxon>Bacteria</taxon>
        <taxon>Pseudomonadati</taxon>
        <taxon>Pseudomonadota</taxon>
        <taxon>Gammaproteobacteria</taxon>
        <taxon>Chromatiales</taxon>
        <taxon>Chromatiaceae</taxon>
        <taxon>Thiobaca</taxon>
    </lineage>
</organism>
<gene>
    <name evidence="1" type="ORF">EDC35_10439</name>
</gene>
<dbReference type="RefSeq" id="WP_132976801.1">
    <property type="nucleotide sequence ID" value="NZ_SMAO01000004.1"/>
</dbReference>
<name>A0A4R3MZZ0_9GAMM</name>
<sequence>MKEQSMQPNVRYPIRLIGGRMAWVEVPDLFYEADKKKLQAQIAIIGTVNDGGPMYVYIRTEPGLFTVGFYDPEGVWHPESDHPDSESAARRVAWLNGANVSFAE</sequence>
<evidence type="ECO:0000313" key="1">
    <source>
        <dbReference type="EMBL" id="TCT21186.1"/>
    </source>
</evidence>
<dbReference type="AlphaFoldDB" id="A0A4R3MZZ0"/>
<keyword evidence="2" id="KW-1185">Reference proteome</keyword>
<dbReference type="OrthoDB" id="7059884at2"/>
<accession>A0A4R3MZZ0</accession>
<evidence type="ECO:0000313" key="2">
    <source>
        <dbReference type="Proteomes" id="UP000295717"/>
    </source>
</evidence>
<dbReference type="EMBL" id="SMAO01000004">
    <property type="protein sequence ID" value="TCT21186.1"/>
    <property type="molecule type" value="Genomic_DNA"/>
</dbReference>
<protein>
    <submittedName>
        <fullName evidence="1">Uncharacterized protein</fullName>
    </submittedName>
</protein>
<comment type="caution">
    <text evidence="1">The sequence shown here is derived from an EMBL/GenBank/DDBJ whole genome shotgun (WGS) entry which is preliminary data.</text>
</comment>
<dbReference type="Proteomes" id="UP000295717">
    <property type="component" value="Unassembled WGS sequence"/>
</dbReference>
<reference evidence="1 2" key="1">
    <citation type="submission" date="2019-03" db="EMBL/GenBank/DDBJ databases">
        <title>Genomic Encyclopedia of Type Strains, Phase IV (KMG-IV): sequencing the most valuable type-strain genomes for metagenomic binning, comparative biology and taxonomic classification.</title>
        <authorList>
            <person name="Goeker M."/>
        </authorList>
    </citation>
    <scope>NUCLEOTIDE SEQUENCE [LARGE SCALE GENOMIC DNA]</scope>
    <source>
        <strain evidence="1 2">DSM 13587</strain>
    </source>
</reference>